<dbReference type="Proteomes" id="UP000494363">
    <property type="component" value="Unassembled WGS sequence"/>
</dbReference>
<proteinExistence type="predicted"/>
<gene>
    <name evidence="2" type="ORF">LMG29542_08129</name>
</gene>
<feature type="compositionally biased region" description="Basic and acidic residues" evidence="1">
    <location>
        <begin position="55"/>
        <end position="73"/>
    </location>
</feature>
<reference evidence="2 3" key="1">
    <citation type="submission" date="2020-04" db="EMBL/GenBank/DDBJ databases">
        <authorList>
            <person name="De Canck E."/>
        </authorList>
    </citation>
    <scope>NUCLEOTIDE SEQUENCE [LARGE SCALE GENOMIC DNA]</scope>
    <source>
        <strain evidence="2 3">LMG 29542</strain>
    </source>
</reference>
<accession>A0A6J5FAB1</accession>
<sequence>MTRLSMTIRWELTEAAGQRYRRSGRCDKRRILDEFIQLTGYHRKHAIRVLSRESLPPRDKPGPQRRYDDDVRIPRKSSSRFTAERADIPRENRAEIPQQGERCGRGDAG</sequence>
<dbReference type="AlphaFoldDB" id="A0A6J5FAB1"/>
<dbReference type="EMBL" id="CADIKH010000162">
    <property type="protein sequence ID" value="CAB3774751.1"/>
    <property type="molecule type" value="Genomic_DNA"/>
</dbReference>
<organism evidence="2 3">
    <name type="scientific">Paraburkholderia humisilvae</name>
    <dbReference type="NCBI Taxonomy" id="627669"/>
    <lineage>
        <taxon>Bacteria</taxon>
        <taxon>Pseudomonadati</taxon>
        <taxon>Pseudomonadota</taxon>
        <taxon>Betaproteobacteria</taxon>
        <taxon>Burkholderiales</taxon>
        <taxon>Burkholderiaceae</taxon>
        <taxon>Paraburkholderia</taxon>
    </lineage>
</organism>
<name>A0A6J5FAB1_9BURK</name>
<feature type="compositionally biased region" description="Basic and acidic residues" evidence="1">
    <location>
        <begin position="82"/>
        <end position="94"/>
    </location>
</feature>
<feature type="region of interest" description="Disordered" evidence="1">
    <location>
        <begin position="49"/>
        <end position="109"/>
    </location>
</feature>
<evidence type="ECO:0000256" key="1">
    <source>
        <dbReference type="SAM" id="MobiDB-lite"/>
    </source>
</evidence>
<evidence type="ECO:0000313" key="3">
    <source>
        <dbReference type="Proteomes" id="UP000494363"/>
    </source>
</evidence>
<keyword evidence="3" id="KW-1185">Reference proteome</keyword>
<evidence type="ECO:0000313" key="2">
    <source>
        <dbReference type="EMBL" id="CAB3774751.1"/>
    </source>
</evidence>
<protein>
    <submittedName>
        <fullName evidence="2">Uncharacterized protein</fullName>
    </submittedName>
</protein>